<name>A0A0E9T4T2_ANGAN</name>
<reference evidence="1" key="1">
    <citation type="submission" date="2014-11" db="EMBL/GenBank/DDBJ databases">
        <authorList>
            <person name="Amaro Gonzalez C."/>
        </authorList>
    </citation>
    <scope>NUCLEOTIDE SEQUENCE</scope>
</reference>
<protein>
    <submittedName>
        <fullName evidence="1">Uncharacterized protein</fullName>
    </submittedName>
</protein>
<dbReference type="AlphaFoldDB" id="A0A0E9T4T2"/>
<proteinExistence type="predicted"/>
<sequence>MRVRHYSEAVGDEDPNFFRMVEGSLTVAPALSKTNWFKT</sequence>
<accession>A0A0E9T4T2</accession>
<evidence type="ECO:0000313" key="1">
    <source>
        <dbReference type="EMBL" id="JAH48624.1"/>
    </source>
</evidence>
<organism evidence="1">
    <name type="scientific">Anguilla anguilla</name>
    <name type="common">European freshwater eel</name>
    <name type="synonym">Muraena anguilla</name>
    <dbReference type="NCBI Taxonomy" id="7936"/>
    <lineage>
        <taxon>Eukaryota</taxon>
        <taxon>Metazoa</taxon>
        <taxon>Chordata</taxon>
        <taxon>Craniata</taxon>
        <taxon>Vertebrata</taxon>
        <taxon>Euteleostomi</taxon>
        <taxon>Actinopterygii</taxon>
        <taxon>Neopterygii</taxon>
        <taxon>Teleostei</taxon>
        <taxon>Anguilliformes</taxon>
        <taxon>Anguillidae</taxon>
        <taxon>Anguilla</taxon>
    </lineage>
</organism>
<dbReference type="EMBL" id="GBXM01059953">
    <property type="protein sequence ID" value="JAH48624.1"/>
    <property type="molecule type" value="Transcribed_RNA"/>
</dbReference>
<reference evidence="1" key="2">
    <citation type="journal article" date="2015" name="Fish Shellfish Immunol.">
        <title>Early steps in the European eel (Anguilla anguilla)-Vibrio vulnificus interaction in the gills: Role of the RtxA13 toxin.</title>
        <authorList>
            <person name="Callol A."/>
            <person name="Pajuelo D."/>
            <person name="Ebbesson L."/>
            <person name="Teles M."/>
            <person name="MacKenzie S."/>
            <person name="Amaro C."/>
        </authorList>
    </citation>
    <scope>NUCLEOTIDE SEQUENCE</scope>
</reference>